<evidence type="ECO:0000256" key="6">
    <source>
        <dbReference type="SAM" id="Phobius"/>
    </source>
</evidence>
<accession>A0A4D7AR16</accession>
<dbReference type="PROSITE" id="PS50192">
    <property type="entry name" value="T_SNARE"/>
    <property type="match status" value="1"/>
</dbReference>
<dbReference type="KEGG" id="pstg:E8M01_05595"/>
<evidence type="ECO:0000259" key="9">
    <source>
        <dbReference type="PROSITE" id="PS50885"/>
    </source>
</evidence>
<keyword evidence="6" id="KW-0812">Transmembrane</keyword>
<protein>
    <submittedName>
        <fullName evidence="10">HAMP domain-containing protein</fullName>
    </submittedName>
</protein>
<keyword evidence="6" id="KW-1133">Transmembrane helix</keyword>
<dbReference type="PANTHER" id="PTHR32089:SF112">
    <property type="entry name" value="LYSOZYME-LIKE PROTEIN-RELATED"/>
    <property type="match status" value="1"/>
</dbReference>
<dbReference type="InterPro" id="IPR004090">
    <property type="entry name" value="Chemotax_Me-accpt_rcpt"/>
</dbReference>
<dbReference type="GO" id="GO:0005886">
    <property type="term" value="C:plasma membrane"/>
    <property type="evidence" value="ECO:0007669"/>
    <property type="project" value="UniProtKB-SubCell"/>
</dbReference>
<evidence type="ECO:0000256" key="4">
    <source>
        <dbReference type="ARBA" id="ARBA00029447"/>
    </source>
</evidence>
<dbReference type="CDD" id="cd06225">
    <property type="entry name" value="HAMP"/>
    <property type="match status" value="1"/>
</dbReference>
<name>A0A4D7AR16_9HYPH</name>
<feature type="domain" description="HAMP" evidence="9">
    <location>
        <begin position="238"/>
        <end position="291"/>
    </location>
</feature>
<dbReference type="PRINTS" id="PR00260">
    <property type="entry name" value="CHEMTRNSDUCR"/>
</dbReference>
<dbReference type="Proteomes" id="UP000298781">
    <property type="component" value="Chromosome"/>
</dbReference>
<dbReference type="Gene3D" id="1.10.287.950">
    <property type="entry name" value="Methyl-accepting chemotaxis protein"/>
    <property type="match status" value="1"/>
</dbReference>
<sequence>MRQSKVPWYGFFNHSIAVLTKCSRKIIPGGPPVQIKTRLFTVIGSLAAAALIIGGVAVYGFQRYQAAVDGIEHNARTSLLAERANAMIFAVVMESRGIYMSADKDVLERFARAQDQQLAKFSATIAEWAALLPPAEETSKRRLLEQADAFVRLRNDLARAGRAEGNAAARVIGDNDANRTTRQRLNTEMAALAEANSRRVVALSHEIETAKASLTWLIVATIGLALLAGLVALWTILRGITQPLSRLTASVGAVAEGRTEATVSDTERRDEIGALARSVLVFRDNAIEVERLKAADAAHAEANRAERARDMAVLADEFAATVQSVVTTVAGSADEIVGNSARVGDVASNVAELGQALAATSAGATGSVESAAGSAQELASSIGEISSRTAQAQQIAASAVDQATRTGEIVGTLAVSTQKIGDVVNLINAIAAQTNLLALNATIEAARAGEAGKGFAVVASEVKSLASQTSKATEEIASQIGAVQSVTAEAVAAIEAINKTIGEISSVSSSIMAAVEEQSAVTHGIAGAVADAAEGTRTVETDIGRVTRAADETREAAGAMTAAASKLKQGSSQLDGAVSGFLARIRAA</sequence>
<comment type="similarity">
    <text evidence="4">Belongs to the methyl-accepting chemotaxis (MCP) protein family.</text>
</comment>
<proteinExistence type="inferred from homology"/>
<keyword evidence="6" id="KW-0472">Membrane</keyword>
<dbReference type="SMART" id="SM00304">
    <property type="entry name" value="HAMP"/>
    <property type="match status" value="1"/>
</dbReference>
<keyword evidence="11" id="KW-1185">Reference proteome</keyword>
<dbReference type="PROSITE" id="PS50885">
    <property type="entry name" value="HAMP"/>
    <property type="match status" value="1"/>
</dbReference>
<dbReference type="Gene3D" id="6.10.340.10">
    <property type="match status" value="1"/>
</dbReference>
<dbReference type="Pfam" id="PF00015">
    <property type="entry name" value="MCPsignal"/>
    <property type="match status" value="1"/>
</dbReference>
<feature type="domain" description="Methyl-accepting transducer" evidence="7">
    <location>
        <begin position="332"/>
        <end position="568"/>
    </location>
</feature>
<dbReference type="PROSITE" id="PS50111">
    <property type="entry name" value="CHEMOTAXIS_TRANSDUC_2"/>
    <property type="match status" value="1"/>
</dbReference>
<dbReference type="SMART" id="SM00283">
    <property type="entry name" value="MA"/>
    <property type="match status" value="1"/>
</dbReference>
<dbReference type="SUPFAM" id="SSF58104">
    <property type="entry name" value="Methyl-accepting chemotaxis protein (MCP) signaling domain"/>
    <property type="match status" value="1"/>
</dbReference>
<dbReference type="GO" id="GO:0006935">
    <property type="term" value="P:chemotaxis"/>
    <property type="evidence" value="ECO:0007669"/>
    <property type="project" value="InterPro"/>
</dbReference>
<comment type="subcellular location">
    <subcellularLocation>
        <location evidence="1">Cell inner membrane</location>
        <topology evidence="1">Multi-pass membrane protein</topology>
    </subcellularLocation>
</comment>
<feature type="transmembrane region" description="Helical" evidence="6">
    <location>
        <begin position="39"/>
        <end position="61"/>
    </location>
</feature>
<dbReference type="GO" id="GO:0007165">
    <property type="term" value="P:signal transduction"/>
    <property type="evidence" value="ECO:0007669"/>
    <property type="project" value="UniProtKB-KW"/>
</dbReference>
<dbReference type="EMBL" id="CP039690">
    <property type="protein sequence ID" value="QCI63764.1"/>
    <property type="molecule type" value="Genomic_DNA"/>
</dbReference>
<keyword evidence="2" id="KW-0997">Cell inner membrane</keyword>
<evidence type="ECO:0000259" key="8">
    <source>
        <dbReference type="PROSITE" id="PS50192"/>
    </source>
</evidence>
<dbReference type="InterPro" id="IPR003660">
    <property type="entry name" value="HAMP_dom"/>
</dbReference>
<dbReference type="OrthoDB" id="3378718at2"/>
<feature type="transmembrane region" description="Helical" evidence="6">
    <location>
        <begin position="214"/>
        <end position="237"/>
    </location>
</feature>
<dbReference type="PANTHER" id="PTHR32089">
    <property type="entry name" value="METHYL-ACCEPTING CHEMOTAXIS PROTEIN MCPB"/>
    <property type="match status" value="1"/>
</dbReference>
<evidence type="ECO:0000256" key="3">
    <source>
        <dbReference type="ARBA" id="ARBA00023224"/>
    </source>
</evidence>
<dbReference type="InterPro" id="IPR000727">
    <property type="entry name" value="T_SNARE_dom"/>
</dbReference>
<dbReference type="AlphaFoldDB" id="A0A4D7AR16"/>
<reference evidence="10 11" key="1">
    <citation type="submission" date="2019-04" db="EMBL/GenBank/DDBJ databases">
        <title>Phreatobacter aquaticus sp. nov.</title>
        <authorList>
            <person name="Choi A."/>
        </authorList>
    </citation>
    <scope>NUCLEOTIDE SEQUENCE [LARGE SCALE GENOMIC DNA]</scope>
    <source>
        <strain evidence="10 11">KCTC 52518</strain>
    </source>
</reference>
<feature type="domain" description="T-SNARE coiled-coil homology" evidence="8">
    <location>
        <begin position="484"/>
        <end position="546"/>
    </location>
</feature>
<gene>
    <name evidence="10" type="ORF">E8M01_05595</name>
</gene>
<keyword evidence="3 5" id="KW-0807">Transducer</keyword>
<evidence type="ECO:0000313" key="10">
    <source>
        <dbReference type="EMBL" id="QCI63764.1"/>
    </source>
</evidence>
<dbReference type="InterPro" id="IPR004089">
    <property type="entry name" value="MCPsignal_dom"/>
</dbReference>
<evidence type="ECO:0000256" key="1">
    <source>
        <dbReference type="ARBA" id="ARBA00004429"/>
    </source>
</evidence>
<dbReference type="GO" id="GO:0004888">
    <property type="term" value="F:transmembrane signaling receptor activity"/>
    <property type="evidence" value="ECO:0007669"/>
    <property type="project" value="InterPro"/>
</dbReference>
<keyword evidence="2" id="KW-1003">Cell membrane</keyword>
<evidence type="ECO:0000313" key="11">
    <source>
        <dbReference type="Proteomes" id="UP000298781"/>
    </source>
</evidence>
<organism evidence="10 11">
    <name type="scientific">Phreatobacter stygius</name>
    <dbReference type="NCBI Taxonomy" id="1940610"/>
    <lineage>
        <taxon>Bacteria</taxon>
        <taxon>Pseudomonadati</taxon>
        <taxon>Pseudomonadota</taxon>
        <taxon>Alphaproteobacteria</taxon>
        <taxon>Hyphomicrobiales</taxon>
        <taxon>Phreatobacteraceae</taxon>
        <taxon>Phreatobacter</taxon>
    </lineage>
</organism>
<evidence type="ECO:0000256" key="5">
    <source>
        <dbReference type="PROSITE-ProRule" id="PRU00284"/>
    </source>
</evidence>
<evidence type="ECO:0000259" key="7">
    <source>
        <dbReference type="PROSITE" id="PS50111"/>
    </source>
</evidence>
<evidence type="ECO:0000256" key="2">
    <source>
        <dbReference type="ARBA" id="ARBA00022519"/>
    </source>
</evidence>
<dbReference type="Pfam" id="PF00672">
    <property type="entry name" value="HAMP"/>
    <property type="match status" value="1"/>
</dbReference>